<proteinExistence type="predicted"/>
<sequence>MSNKKSLFYGLGSGLIAGAILLQLMNAAPSASSLTQEGMDKPAPAVAAESWSREQLKEAAAVHYQVYEKDAKVYLQPQVDELIRQRLAEEKDKQQAPEPPKDVYIYVQSGLVLWQVSDMLVQSGLITDKKAFEDEMRKRRLTGSIITGVHEFKGAQTLDQIITNLTTKQG</sequence>
<keyword evidence="2" id="KW-1185">Reference proteome</keyword>
<gene>
    <name evidence="1" type="ORF">WMW72_20050</name>
</gene>
<evidence type="ECO:0000313" key="1">
    <source>
        <dbReference type="EMBL" id="MEK8130202.1"/>
    </source>
</evidence>
<comment type="caution">
    <text evidence="1">The sequence shown here is derived from an EMBL/GenBank/DDBJ whole genome shotgun (WGS) entry which is preliminary data.</text>
</comment>
<dbReference type="EMBL" id="JBBPCC010000013">
    <property type="protein sequence ID" value="MEK8130202.1"/>
    <property type="molecule type" value="Genomic_DNA"/>
</dbReference>
<dbReference type="Gene3D" id="3.30.1490.480">
    <property type="entry name" value="Endolytic murein transglycosylase"/>
    <property type="match status" value="1"/>
</dbReference>
<protein>
    <submittedName>
        <fullName evidence="1">Uncharacterized protein</fullName>
    </submittedName>
</protein>
<evidence type="ECO:0000313" key="2">
    <source>
        <dbReference type="Proteomes" id="UP001469365"/>
    </source>
</evidence>
<dbReference type="Proteomes" id="UP001469365">
    <property type="component" value="Unassembled WGS sequence"/>
</dbReference>
<name>A0ABU9DMV3_9BACL</name>
<reference evidence="1 2" key="1">
    <citation type="submission" date="2024-04" db="EMBL/GenBank/DDBJ databases">
        <title>draft genome sequnece of Paenibacillus filicis.</title>
        <authorList>
            <person name="Kim D.-U."/>
        </authorList>
    </citation>
    <scope>NUCLEOTIDE SEQUENCE [LARGE SCALE GENOMIC DNA]</scope>
    <source>
        <strain evidence="1 2">KACC14197</strain>
    </source>
</reference>
<dbReference type="RefSeq" id="WP_341417328.1">
    <property type="nucleotide sequence ID" value="NZ_JBBPCC010000013.1"/>
</dbReference>
<organism evidence="1 2">
    <name type="scientific">Paenibacillus filicis</name>
    <dbReference type="NCBI Taxonomy" id="669464"/>
    <lineage>
        <taxon>Bacteria</taxon>
        <taxon>Bacillati</taxon>
        <taxon>Bacillota</taxon>
        <taxon>Bacilli</taxon>
        <taxon>Bacillales</taxon>
        <taxon>Paenibacillaceae</taxon>
        <taxon>Paenibacillus</taxon>
    </lineage>
</organism>
<accession>A0ABU9DMV3</accession>